<organism evidence="2 3">
    <name type="scientific">Pyrobaculum calidifontis (strain DSM 21063 / JCM 11548 / VA1)</name>
    <dbReference type="NCBI Taxonomy" id="410359"/>
    <lineage>
        <taxon>Archaea</taxon>
        <taxon>Thermoproteota</taxon>
        <taxon>Thermoprotei</taxon>
        <taxon>Thermoproteales</taxon>
        <taxon>Thermoproteaceae</taxon>
        <taxon>Pyrobaculum</taxon>
    </lineage>
</organism>
<accession>A3MUC8</accession>
<dbReference type="KEGG" id="pcl:Pcal_0819"/>
<feature type="domain" description="Hydroxymethylglutaryl-CoA reductase-like" evidence="1">
    <location>
        <begin position="12"/>
        <end position="122"/>
    </location>
</feature>
<sequence length="123" mass="13120">MFSIVVMLPPAVLRQLYVQGSLTNTPEGATFKLKNSLAPATVVGLEVSVDGQKVPSEKIYVIAGGQKRGVGELASSGQRFAVRDEVTILLAGVTLAPGAHRIDIRAKTKEWGDLAFDITDTVR</sequence>
<dbReference type="InterPro" id="IPR057868">
    <property type="entry name" value="HMG-CoA"/>
</dbReference>
<dbReference type="EMBL" id="CP000561">
    <property type="protein sequence ID" value="ABO08245.1"/>
    <property type="molecule type" value="Genomic_DNA"/>
</dbReference>
<evidence type="ECO:0000313" key="2">
    <source>
        <dbReference type="EMBL" id="ABO08245.1"/>
    </source>
</evidence>
<evidence type="ECO:0000313" key="3">
    <source>
        <dbReference type="Proteomes" id="UP000001431"/>
    </source>
</evidence>
<name>A3MUC8_PYRCJ</name>
<dbReference type="HOGENOM" id="CLU_2079503_0_0_2"/>
<proteinExistence type="predicted"/>
<keyword evidence="3" id="KW-1185">Reference proteome</keyword>
<reference evidence="2" key="1">
    <citation type="submission" date="2007-02" db="EMBL/GenBank/DDBJ databases">
        <title>Complete sequence of Pyrobaculum calidifontis JCM 11548.</title>
        <authorList>
            <consortium name="US DOE Joint Genome Institute"/>
            <person name="Copeland A."/>
            <person name="Lucas S."/>
            <person name="Lapidus A."/>
            <person name="Barry K."/>
            <person name="Glavina del Rio T."/>
            <person name="Dalin E."/>
            <person name="Tice H."/>
            <person name="Pitluck S."/>
            <person name="Chain P."/>
            <person name="Malfatti S."/>
            <person name="Shin M."/>
            <person name="Vergez L."/>
            <person name="Schmutz J."/>
            <person name="Larimer F."/>
            <person name="Land M."/>
            <person name="Hauser L."/>
            <person name="Kyrpides N."/>
            <person name="Mikhailova N."/>
            <person name="Cozen A.E."/>
            <person name="Fitz-Gibbon S.T."/>
            <person name="House C.H."/>
            <person name="Saltikov C."/>
            <person name="Lowe T.M."/>
            <person name="Richardson P."/>
        </authorList>
    </citation>
    <scope>NUCLEOTIDE SEQUENCE [LARGE SCALE GENOMIC DNA]</scope>
    <source>
        <strain evidence="2">JCM 11548</strain>
    </source>
</reference>
<dbReference type="STRING" id="410359.Pcal_0819"/>
<evidence type="ECO:0000259" key="1">
    <source>
        <dbReference type="Pfam" id="PF25653"/>
    </source>
</evidence>
<gene>
    <name evidence="2" type="ordered locus">Pcal_0819</name>
</gene>
<dbReference type="Proteomes" id="UP000001431">
    <property type="component" value="Chromosome"/>
</dbReference>
<dbReference type="Pfam" id="PF25653">
    <property type="entry name" value="HMG-CoA_red_N"/>
    <property type="match status" value="1"/>
</dbReference>
<dbReference type="eggNOG" id="arCOG05512">
    <property type="taxonomic scope" value="Archaea"/>
</dbReference>
<protein>
    <recommendedName>
        <fullName evidence="1">Hydroxymethylglutaryl-CoA reductase-like domain-containing protein</fullName>
    </recommendedName>
</protein>
<dbReference type="AlphaFoldDB" id="A3MUC8"/>